<evidence type="ECO:0000256" key="6">
    <source>
        <dbReference type="RuleBase" id="RU003376"/>
    </source>
</evidence>
<dbReference type="InterPro" id="IPR013833">
    <property type="entry name" value="Cyt_c_oxidase_su3_a-hlx"/>
</dbReference>
<reference evidence="9 10" key="1">
    <citation type="submission" date="2017-12" db="EMBL/GenBank/DDBJ databases">
        <title>Draft genome sequence of Ralstonia pickettii 52.</title>
        <authorList>
            <person name="Zheng B."/>
        </authorList>
    </citation>
    <scope>NUCLEOTIDE SEQUENCE [LARGE SCALE GENOMIC DNA]</scope>
    <source>
        <strain evidence="9 10">52</strain>
    </source>
</reference>
<accession>A0A2N4TRZ0</accession>
<evidence type="ECO:0000259" key="8">
    <source>
        <dbReference type="PROSITE" id="PS50253"/>
    </source>
</evidence>
<dbReference type="RefSeq" id="WP_102065555.1">
    <property type="nucleotide sequence ID" value="NZ_PKQE01000002.1"/>
</dbReference>
<dbReference type="AlphaFoldDB" id="A0A2N4TRZ0"/>
<name>A0A2N4TRZ0_RALPI</name>
<evidence type="ECO:0000256" key="2">
    <source>
        <dbReference type="ARBA" id="ARBA00010581"/>
    </source>
</evidence>
<proteinExistence type="inferred from homology"/>
<dbReference type="GO" id="GO:0005886">
    <property type="term" value="C:plasma membrane"/>
    <property type="evidence" value="ECO:0007669"/>
    <property type="project" value="UniProtKB-SubCell"/>
</dbReference>
<comment type="similarity">
    <text evidence="2 6">Belongs to the cytochrome c oxidase subunit 3 family.</text>
</comment>
<evidence type="ECO:0000256" key="7">
    <source>
        <dbReference type="SAM" id="Phobius"/>
    </source>
</evidence>
<evidence type="ECO:0000313" key="10">
    <source>
        <dbReference type="Proteomes" id="UP000234456"/>
    </source>
</evidence>
<dbReference type="EMBL" id="PKQE01000002">
    <property type="protein sequence ID" value="PLC42472.1"/>
    <property type="molecule type" value="Genomic_DNA"/>
</dbReference>
<feature type="transmembrane region" description="Helical" evidence="7">
    <location>
        <begin position="87"/>
        <end position="106"/>
    </location>
</feature>
<protein>
    <submittedName>
        <fullName evidence="9">Cytochrome oxidase subunit III</fullName>
    </submittedName>
</protein>
<dbReference type="Proteomes" id="UP000234456">
    <property type="component" value="Unassembled WGS sequence"/>
</dbReference>
<dbReference type="GO" id="GO:0019646">
    <property type="term" value="P:aerobic electron transport chain"/>
    <property type="evidence" value="ECO:0007669"/>
    <property type="project" value="InterPro"/>
</dbReference>
<dbReference type="PROSITE" id="PS50253">
    <property type="entry name" value="COX3"/>
    <property type="match status" value="1"/>
</dbReference>
<evidence type="ECO:0000256" key="3">
    <source>
        <dbReference type="ARBA" id="ARBA00022692"/>
    </source>
</evidence>
<organism evidence="9 10">
    <name type="scientific">Ralstonia pickettii</name>
    <name type="common">Burkholderia pickettii</name>
    <dbReference type="NCBI Taxonomy" id="329"/>
    <lineage>
        <taxon>Bacteria</taxon>
        <taxon>Pseudomonadati</taxon>
        <taxon>Pseudomonadota</taxon>
        <taxon>Betaproteobacteria</taxon>
        <taxon>Burkholderiales</taxon>
        <taxon>Burkholderiaceae</taxon>
        <taxon>Ralstonia</taxon>
    </lineage>
</organism>
<evidence type="ECO:0000256" key="1">
    <source>
        <dbReference type="ARBA" id="ARBA00004141"/>
    </source>
</evidence>
<dbReference type="InterPro" id="IPR035973">
    <property type="entry name" value="Cyt_c_oxidase_su3-like_sf"/>
</dbReference>
<dbReference type="Gene3D" id="1.20.120.80">
    <property type="entry name" value="Cytochrome c oxidase, subunit III, four-helix bundle"/>
    <property type="match status" value="1"/>
</dbReference>
<dbReference type="SUPFAM" id="SSF81452">
    <property type="entry name" value="Cytochrome c oxidase subunit III-like"/>
    <property type="match status" value="1"/>
</dbReference>
<dbReference type="GO" id="GO:0004129">
    <property type="term" value="F:cytochrome-c oxidase activity"/>
    <property type="evidence" value="ECO:0007669"/>
    <property type="project" value="InterPro"/>
</dbReference>
<dbReference type="PANTHER" id="PTHR11403:SF10">
    <property type="entry name" value="CYTOCHROME C OXIDASE"/>
    <property type="match status" value="1"/>
</dbReference>
<evidence type="ECO:0000256" key="4">
    <source>
        <dbReference type="ARBA" id="ARBA00022989"/>
    </source>
</evidence>
<dbReference type="InterPro" id="IPR000298">
    <property type="entry name" value="Cyt_c_oxidase-like_su3"/>
</dbReference>
<feature type="transmembrane region" description="Helical" evidence="7">
    <location>
        <begin position="23"/>
        <end position="45"/>
    </location>
</feature>
<keyword evidence="5 7" id="KW-0472">Membrane</keyword>
<dbReference type="Pfam" id="PF00510">
    <property type="entry name" value="COX3"/>
    <property type="match status" value="1"/>
</dbReference>
<feature type="transmembrane region" description="Helical" evidence="7">
    <location>
        <begin position="161"/>
        <end position="186"/>
    </location>
</feature>
<sequence length="203" mass="22252">MTTLPRHFAPDTSPALPPHAGRIGLRVFMAVVTTLFSLLILAYAMRMREPDWMPVPHPALLWWNTGVLALASVAMEGARRTDARRTPWLLAGGTLAALFVFGQWAAWQQLSATGQGVAVNPSNSFLYVFTGLHAAHVIGGLVVWAVTVARLHRNVDRARRAVSLCATYWHFLLAVWLVLLAAMWWITPAFVSAICGPLYGATP</sequence>
<comment type="caution">
    <text evidence="9">The sequence shown here is derived from an EMBL/GenBank/DDBJ whole genome shotgun (WGS) entry which is preliminary data.</text>
</comment>
<feature type="domain" description="Heme-copper oxidase subunit III family profile" evidence="8">
    <location>
        <begin position="22"/>
        <end position="188"/>
    </location>
</feature>
<keyword evidence="4 7" id="KW-1133">Transmembrane helix</keyword>
<dbReference type="InterPro" id="IPR024791">
    <property type="entry name" value="Cyt_c/ubiquinol_Oxase_su3"/>
</dbReference>
<evidence type="ECO:0000313" key="9">
    <source>
        <dbReference type="EMBL" id="PLC42472.1"/>
    </source>
</evidence>
<gene>
    <name evidence="9" type="ORF">C0Q88_10920</name>
</gene>
<keyword evidence="3 6" id="KW-0812">Transmembrane</keyword>
<dbReference type="PANTHER" id="PTHR11403">
    <property type="entry name" value="CYTOCHROME C OXIDASE SUBUNIT III"/>
    <property type="match status" value="1"/>
</dbReference>
<dbReference type="OrthoDB" id="9808200at2"/>
<comment type="subcellular location">
    <subcellularLocation>
        <location evidence="6">Cell membrane</location>
        <topology evidence="6">Multi-pass membrane protein</topology>
    </subcellularLocation>
    <subcellularLocation>
        <location evidence="1">Membrane</location>
        <topology evidence="1">Multi-pass membrane protein</topology>
    </subcellularLocation>
</comment>
<feature type="transmembrane region" description="Helical" evidence="7">
    <location>
        <begin position="126"/>
        <end position="149"/>
    </location>
</feature>
<evidence type="ECO:0000256" key="5">
    <source>
        <dbReference type="ARBA" id="ARBA00023136"/>
    </source>
</evidence>